<proteinExistence type="predicted"/>
<organism evidence="2 3">
    <name type="scientific">Ephemerocybe angulata</name>
    <dbReference type="NCBI Taxonomy" id="980116"/>
    <lineage>
        <taxon>Eukaryota</taxon>
        <taxon>Fungi</taxon>
        <taxon>Dikarya</taxon>
        <taxon>Basidiomycota</taxon>
        <taxon>Agaricomycotina</taxon>
        <taxon>Agaricomycetes</taxon>
        <taxon>Agaricomycetidae</taxon>
        <taxon>Agaricales</taxon>
        <taxon>Agaricineae</taxon>
        <taxon>Psathyrellaceae</taxon>
        <taxon>Ephemerocybe</taxon>
    </lineage>
</organism>
<dbReference type="AlphaFoldDB" id="A0A8H6MDW7"/>
<comment type="caution">
    <text evidence="2">The sequence shown here is derived from an EMBL/GenBank/DDBJ whole genome shotgun (WGS) entry which is preliminary data.</text>
</comment>
<name>A0A8H6MDW7_9AGAR</name>
<dbReference type="EMBL" id="JACGCI010000012">
    <property type="protein sequence ID" value="KAF6760442.1"/>
    <property type="molecule type" value="Genomic_DNA"/>
</dbReference>
<gene>
    <name evidence="2" type="ORF">DFP72DRAFT_1166096</name>
</gene>
<feature type="region of interest" description="Disordered" evidence="1">
    <location>
        <begin position="171"/>
        <end position="221"/>
    </location>
</feature>
<sequence length="221" mass="25594">MSDKLQQIVLEKRTVYLAFYRRNGDPGMYHVGILVTPKSPKIWPRNGPPPTEKDMDCTLFYPVAEILEYRPWQFEMKSTMARTELLAGLVYVGATVYYDELLQFSIEELVPRFFPLMNYSNSHNWRGKDWVINALNYLIWSVAIDVDPTYPIGYGTADHILKKGAAFLHKQPPSDSSDRWSKPVPTCNRSGEMIPSKVGPAPRMRVRKQRDDTHRVKWRTA</sequence>
<evidence type="ECO:0000313" key="3">
    <source>
        <dbReference type="Proteomes" id="UP000521943"/>
    </source>
</evidence>
<keyword evidence="3" id="KW-1185">Reference proteome</keyword>
<dbReference type="Proteomes" id="UP000521943">
    <property type="component" value="Unassembled WGS sequence"/>
</dbReference>
<evidence type="ECO:0000256" key="1">
    <source>
        <dbReference type="SAM" id="MobiDB-lite"/>
    </source>
</evidence>
<accession>A0A8H6MDW7</accession>
<evidence type="ECO:0000313" key="2">
    <source>
        <dbReference type="EMBL" id="KAF6760442.1"/>
    </source>
</evidence>
<protein>
    <submittedName>
        <fullName evidence="2">Uncharacterized protein</fullName>
    </submittedName>
</protein>
<reference evidence="2 3" key="1">
    <citation type="submission" date="2020-07" db="EMBL/GenBank/DDBJ databases">
        <title>Comparative genomics of pyrophilous fungi reveals a link between fire events and developmental genes.</title>
        <authorList>
            <consortium name="DOE Joint Genome Institute"/>
            <person name="Steindorff A.S."/>
            <person name="Carver A."/>
            <person name="Calhoun S."/>
            <person name="Stillman K."/>
            <person name="Liu H."/>
            <person name="Lipzen A."/>
            <person name="Pangilinan J."/>
            <person name="Labutti K."/>
            <person name="Bruns T.D."/>
            <person name="Grigoriev I.V."/>
        </authorList>
    </citation>
    <scope>NUCLEOTIDE SEQUENCE [LARGE SCALE GENOMIC DNA]</scope>
    <source>
        <strain evidence="2 3">CBS 144469</strain>
    </source>
</reference>